<comment type="cofactor">
    <cofactor evidence="12">
        <name>Ca(2+)</name>
        <dbReference type="ChEBI" id="CHEBI:29108"/>
    </cofactor>
    <text evidence="12">Binds 1 Ca(2+) cation per subunit. Seen in 1 crystal structure, it is not clear if it is physiologically important.</text>
</comment>
<feature type="binding site" evidence="12">
    <location>
        <position position="387"/>
    </location>
    <ligand>
        <name>Zn(2+)</name>
        <dbReference type="ChEBI" id="CHEBI:29105"/>
        <label>1</label>
        <note>catalytic</note>
    </ligand>
</feature>
<keyword evidence="3 12" id="KW-0479">Metal-binding</keyword>
<dbReference type="SMART" id="SM00849">
    <property type="entry name" value="Lactamase_B"/>
    <property type="match status" value="1"/>
</dbReference>
<dbReference type="GO" id="GO:0004521">
    <property type="term" value="F:RNA endonuclease activity"/>
    <property type="evidence" value="ECO:0007669"/>
    <property type="project" value="UniProtKB-UniRule"/>
</dbReference>
<evidence type="ECO:0000256" key="7">
    <source>
        <dbReference type="ARBA" id="ARBA00022839"/>
    </source>
</evidence>
<keyword evidence="12" id="KW-0106">Calcium</keyword>
<feature type="binding site" evidence="11">
    <location>
        <begin position="229"/>
        <end position="231"/>
    </location>
    <ligand>
        <name>substrate</name>
    </ligand>
</feature>
<dbReference type="InterPro" id="IPR001279">
    <property type="entry name" value="Metallo-B-lactamas"/>
</dbReference>
<name>A0A7I9VQK6_9BACT</name>
<dbReference type="PROSITE" id="PS01292">
    <property type="entry name" value="UPF0036"/>
    <property type="match status" value="1"/>
</dbReference>
<dbReference type="InterPro" id="IPR042173">
    <property type="entry name" value="RNase_J_2"/>
</dbReference>
<dbReference type="NCBIfam" id="TIGR00649">
    <property type="entry name" value="MG423"/>
    <property type="match status" value="1"/>
</dbReference>
<dbReference type="InterPro" id="IPR041636">
    <property type="entry name" value="RNase_J_C"/>
</dbReference>
<keyword evidence="2 9" id="KW-0540">Nuclease</keyword>
<evidence type="ECO:0000256" key="4">
    <source>
        <dbReference type="ARBA" id="ARBA00022759"/>
    </source>
</evidence>
<dbReference type="Proteomes" id="UP000503640">
    <property type="component" value="Unassembled WGS sequence"/>
</dbReference>
<dbReference type="PIRSF" id="PIRSF004803">
    <property type="entry name" value="RnjA"/>
    <property type="match status" value="1"/>
</dbReference>
<reference evidence="15" key="1">
    <citation type="journal article" date="2020" name="Appl. Environ. Microbiol.">
        <title>Diazotrophic Anaeromyxobacter Isolates from Soils.</title>
        <authorList>
            <person name="Masuda Y."/>
            <person name="Yamanaka H."/>
            <person name="Xu Z.X."/>
            <person name="Shiratori Y."/>
            <person name="Aono T."/>
            <person name="Amachi S."/>
            <person name="Senoo K."/>
            <person name="Itoh H."/>
        </authorList>
    </citation>
    <scope>NUCLEOTIDE SEQUENCE [LARGE SCALE GENOMIC DNA]</scope>
    <source>
        <strain evidence="15">R267</strain>
    </source>
</reference>
<evidence type="ECO:0000313" key="14">
    <source>
        <dbReference type="EMBL" id="GEJ58703.1"/>
    </source>
</evidence>
<dbReference type="Pfam" id="PF17770">
    <property type="entry name" value="RNase_J_C"/>
    <property type="match status" value="1"/>
</dbReference>
<dbReference type="GO" id="GO:0005737">
    <property type="term" value="C:cytoplasm"/>
    <property type="evidence" value="ECO:0007669"/>
    <property type="project" value="UniProtKB-SubCell"/>
</dbReference>
<dbReference type="EC" id="3.1.-.-" evidence="9"/>
<feature type="active site" description="Proton acceptor" evidence="10">
    <location>
        <position position="365"/>
    </location>
</feature>
<dbReference type="SUPFAM" id="SSF56281">
    <property type="entry name" value="Metallo-hydrolase/oxidoreductase"/>
    <property type="match status" value="1"/>
</dbReference>
<dbReference type="Pfam" id="PF00753">
    <property type="entry name" value="Lactamase_B"/>
    <property type="match status" value="1"/>
</dbReference>
<dbReference type="HAMAP" id="MF_01491">
    <property type="entry name" value="RNase_J_bact"/>
    <property type="match status" value="1"/>
</dbReference>
<evidence type="ECO:0000256" key="6">
    <source>
        <dbReference type="ARBA" id="ARBA00022833"/>
    </source>
</evidence>
<evidence type="ECO:0000256" key="3">
    <source>
        <dbReference type="ARBA" id="ARBA00022723"/>
    </source>
</evidence>
<comment type="similarity">
    <text evidence="9">Belongs to the metallo-beta-lactamase superfamily. RNA-metabolizing metallo-beta-lactamase-like family. Bacterial RNase J subfamily.</text>
</comment>
<protein>
    <recommendedName>
        <fullName evidence="9">Ribonuclease J</fullName>
        <shortName evidence="9">RNase J</shortName>
        <ecNumber evidence="9">3.1.-.-</ecNumber>
    </recommendedName>
</protein>
<dbReference type="AlphaFoldDB" id="A0A7I9VQK6"/>
<feature type="binding site" evidence="12">
    <location>
        <position position="138"/>
    </location>
    <ligand>
        <name>Zn(2+)</name>
        <dbReference type="ChEBI" id="CHEBI:29105"/>
        <label>1</label>
        <note>catalytic</note>
    </ligand>
</feature>
<dbReference type="PANTHER" id="PTHR43694:SF1">
    <property type="entry name" value="RIBONUCLEASE J"/>
    <property type="match status" value="1"/>
</dbReference>
<comment type="subunit">
    <text evidence="9">Homodimer, may be a subunit of the RNA degradosome.</text>
</comment>
<gene>
    <name evidence="9 14" type="primary">rnj</name>
    <name evidence="14" type="ORF">AMYX_34440</name>
</gene>
<dbReference type="InterPro" id="IPR055132">
    <property type="entry name" value="RNase_J_b_CASP"/>
</dbReference>
<keyword evidence="8 9" id="KW-0694">RNA-binding</keyword>
<proteinExistence type="inferred from homology"/>
<dbReference type="InterPro" id="IPR030854">
    <property type="entry name" value="RNase_J_bac"/>
</dbReference>
<evidence type="ECO:0000256" key="1">
    <source>
        <dbReference type="ARBA" id="ARBA00022490"/>
    </source>
</evidence>
<evidence type="ECO:0000256" key="8">
    <source>
        <dbReference type="ARBA" id="ARBA00022884"/>
    </source>
</evidence>
<dbReference type="InterPro" id="IPR004613">
    <property type="entry name" value="RNase_J"/>
</dbReference>
<feature type="binding site" evidence="12">
    <location>
        <position position="439"/>
    </location>
    <ligand>
        <name>Ca(2+)</name>
        <dbReference type="ChEBI" id="CHEBI:29108"/>
    </ligand>
</feature>
<dbReference type="GO" id="GO:0008270">
    <property type="term" value="F:zinc ion binding"/>
    <property type="evidence" value="ECO:0007669"/>
    <property type="project" value="InterPro"/>
</dbReference>
<dbReference type="CDD" id="cd07714">
    <property type="entry name" value="RNaseJ_MBL-fold"/>
    <property type="match status" value="1"/>
</dbReference>
<keyword evidence="6 12" id="KW-0862">Zinc</keyword>
<keyword evidence="4 9" id="KW-0255">Endonuclease</keyword>
<keyword evidence="1 9" id="KW-0963">Cytoplasm</keyword>
<feature type="binding site" evidence="12">
    <location>
        <position position="160"/>
    </location>
    <ligand>
        <name>Zn(2+)</name>
        <dbReference type="ChEBI" id="CHEBI:29105"/>
        <label>1</label>
        <note>catalytic</note>
    </ligand>
</feature>
<feature type="binding site" evidence="12">
    <location>
        <position position="73"/>
    </location>
    <ligand>
        <name>Zn(2+)</name>
        <dbReference type="ChEBI" id="CHEBI:29105"/>
        <label>1</label>
        <note>catalytic</note>
    </ligand>
</feature>
<feature type="binding site" evidence="12">
    <location>
        <position position="69"/>
    </location>
    <ligand>
        <name>Zn(2+)</name>
        <dbReference type="ChEBI" id="CHEBI:29105"/>
        <label>1</label>
        <note>catalytic</note>
    </ligand>
</feature>
<dbReference type="RefSeq" id="WP_176067496.1">
    <property type="nucleotide sequence ID" value="NZ_BJTG01000008.1"/>
</dbReference>
<dbReference type="Pfam" id="PF22505">
    <property type="entry name" value="RNase_J_b_CASP"/>
    <property type="match status" value="1"/>
</dbReference>
<dbReference type="Gene3D" id="3.60.15.10">
    <property type="entry name" value="Ribonuclease Z/Hydroxyacylglutathione hydrolase-like"/>
    <property type="match status" value="1"/>
</dbReference>
<dbReference type="GO" id="GO:0006364">
    <property type="term" value="P:rRNA processing"/>
    <property type="evidence" value="ECO:0007669"/>
    <property type="project" value="UniProtKB-UniRule"/>
</dbReference>
<feature type="binding site" evidence="12">
    <location>
        <position position="46"/>
    </location>
    <ligand>
        <name>Ca(2+)</name>
        <dbReference type="ChEBI" id="CHEBI:29108"/>
    </ligand>
</feature>
<dbReference type="Gene3D" id="3.10.20.580">
    <property type="match status" value="1"/>
</dbReference>
<feature type="binding site" evidence="9 11">
    <location>
        <begin position="361"/>
        <end position="365"/>
    </location>
    <ligand>
        <name>substrate</name>
    </ligand>
</feature>
<dbReference type="PANTHER" id="PTHR43694">
    <property type="entry name" value="RIBONUCLEASE J"/>
    <property type="match status" value="1"/>
</dbReference>
<comment type="function">
    <text evidence="9">An RNase that has 5'-3' exonuclease and possibly endonuclease activity. Involved in maturation of rRNA and in some organisms also mRNA maturation and/or decay.</text>
</comment>
<feature type="binding site" evidence="12">
    <location>
        <position position="74"/>
    </location>
    <ligand>
        <name>Zn(2+)</name>
        <dbReference type="ChEBI" id="CHEBI:29105"/>
        <label>1</label>
        <note>catalytic</note>
    </ligand>
</feature>
<organism evidence="14 15">
    <name type="scientific">Anaeromyxobacter diazotrophicus</name>
    <dbReference type="NCBI Taxonomy" id="2590199"/>
    <lineage>
        <taxon>Bacteria</taxon>
        <taxon>Pseudomonadati</taxon>
        <taxon>Myxococcota</taxon>
        <taxon>Myxococcia</taxon>
        <taxon>Myxococcales</taxon>
        <taxon>Cystobacterineae</taxon>
        <taxon>Anaeromyxobacteraceae</taxon>
        <taxon>Anaeromyxobacter</taxon>
    </lineage>
</organism>
<evidence type="ECO:0000256" key="2">
    <source>
        <dbReference type="ARBA" id="ARBA00022722"/>
    </source>
</evidence>
<evidence type="ECO:0000313" key="15">
    <source>
        <dbReference type="Proteomes" id="UP000503640"/>
    </source>
</evidence>
<dbReference type="InterPro" id="IPR001587">
    <property type="entry name" value="RNase_J_CS"/>
</dbReference>
<dbReference type="InterPro" id="IPR036866">
    <property type="entry name" value="RibonucZ/Hydroxyglut_hydro"/>
</dbReference>
<evidence type="ECO:0000256" key="10">
    <source>
        <dbReference type="PIRSR" id="PIRSR004803-1"/>
    </source>
</evidence>
<accession>A0A7I9VQK6</accession>
<dbReference type="InterPro" id="IPR011108">
    <property type="entry name" value="RMMBL"/>
</dbReference>
<keyword evidence="7 9" id="KW-0269">Exonuclease</keyword>
<comment type="subcellular location">
    <subcellularLocation>
        <location evidence="9">Cytoplasm</location>
    </subcellularLocation>
</comment>
<sequence>MAPSVRIVALGGLGEIGMNCLAVECDGRIAVVDCGVMFPNEAIGVDVIVPDLSWLVARKEQVGAIYVTHGHEDHIGALPQLLAAVKAPVHVPRFARALLEGRLREAGVQADLREVRPGEVRGAGDGAPLSAEFVAVTHSIPDACALALRTPQGLLFHTGDFKIDEAPVGGRGFDLARVEALGREGVRLLLSDSTNSERPGSSLSESEVGAALDHAFERSRGRIFVACFASNIHRIQQVADAARGLGRRLALLGRSMEQNVRLASELGYLKLAGWQLCSLEEARELPPRELCVLTTGTQGEPRSALARLSRGEHPSLEVQPGDLVVLSSRYIPGNEIAIGEVMNALARLGAEVAYEEVRPLHVSGHAQEGEQRRLMQLTRPERFVPIHGEFRHLARHAQHASAEGVQHRHLLVDGEVLELSDGGARVLDERAPVGRVYADRDALGAAVEEAVIGDRRQLAEAGLCAVVVCVDRASRAVVRGPEILARGVAGLSSGGTALRGEVLRALEELPPAVRQDRAALEEALRLAVRRWFRREGGRKPEVLPIVLEL</sequence>
<keyword evidence="5 9" id="KW-0378">Hydrolase</keyword>
<evidence type="ECO:0000256" key="12">
    <source>
        <dbReference type="PIRSR" id="PIRSR004803-3"/>
    </source>
</evidence>
<comment type="cofactor">
    <cofactor evidence="12">
        <name>Zn(2+)</name>
        <dbReference type="ChEBI" id="CHEBI:29105"/>
    </cofactor>
    <text evidence="12">Binds 2 Zn(2+) ions per subunit. It is not clear if Zn(2+) or Mg(2+) is physiologically important.</text>
</comment>
<dbReference type="GO" id="GO:0003723">
    <property type="term" value="F:RNA binding"/>
    <property type="evidence" value="ECO:0007669"/>
    <property type="project" value="UniProtKB-UniRule"/>
</dbReference>
<evidence type="ECO:0000259" key="13">
    <source>
        <dbReference type="SMART" id="SM00849"/>
    </source>
</evidence>
<feature type="binding site" evidence="12">
    <location>
        <position position="44"/>
    </location>
    <ligand>
        <name>Ca(2+)</name>
        <dbReference type="ChEBI" id="CHEBI:29108"/>
    </ligand>
</feature>
<evidence type="ECO:0000256" key="9">
    <source>
        <dbReference type="HAMAP-Rule" id="MF_01491"/>
    </source>
</evidence>
<evidence type="ECO:0000256" key="5">
    <source>
        <dbReference type="ARBA" id="ARBA00022801"/>
    </source>
</evidence>
<dbReference type="GO" id="GO:0004534">
    <property type="term" value="F:5'-3' RNA exonuclease activity"/>
    <property type="evidence" value="ECO:0007669"/>
    <property type="project" value="UniProtKB-UniRule"/>
</dbReference>
<evidence type="ECO:0000256" key="11">
    <source>
        <dbReference type="PIRSR" id="PIRSR004803-2"/>
    </source>
</evidence>
<dbReference type="EMBL" id="BJTG01000008">
    <property type="protein sequence ID" value="GEJ58703.1"/>
    <property type="molecule type" value="Genomic_DNA"/>
</dbReference>
<dbReference type="Gene3D" id="3.40.50.10710">
    <property type="entry name" value="Metallo-hydrolase/oxidoreductase"/>
    <property type="match status" value="1"/>
</dbReference>
<dbReference type="Pfam" id="PF07521">
    <property type="entry name" value="RMMBL"/>
    <property type="match status" value="1"/>
</dbReference>
<feature type="binding site" evidence="12">
    <location>
        <position position="71"/>
    </location>
    <ligand>
        <name>Zn(2+)</name>
        <dbReference type="ChEBI" id="CHEBI:29105"/>
        <label>1</label>
        <note>catalytic</note>
    </ligand>
</feature>
<feature type="domain" description="Metallo-beta-lactamase" evidence="13">
    <location>
        <begin position="17"/>
        <end position="212"/>
    </location>
</feature>
<feature type="active site" description="Proton donor" evidence="10">
    <location>
        <position position="192"/>
    </location>
</feature>
<keyword evidence="15" id="KW-1185">Reference proteome</keyword>
<keyword evidence="9" id="KW-0698">rRNA processing</keyword>
<comment type="caution">
    <text evidence="14">The sequence shown here is derived from an EMBL/GenBank/DDBJ whole genome shotgun (WGS) entry which is preliminary data.</text>
</comment>